<sequence length="94" mass="10744">MSRNLDYLMTTVLEIEVVKKQYTKILDAYGCLGVLQLYSGESTLLYLVMVRKLLNSGTFYFSWYSGSAGGIPLDLTLCAQRRTKTAATDHRFFW</sequence>
<evidence type="ECO:0000313" key="1">
    <source>
        <dbReference type="EMBL" id="ENN81110.1"/>
    </source>
</evidence>
<proteinExistence type="predicted"/>
<reference evidence="1" key="1">
    <citation type="journal article" date="2013" name="Genome Biol.">
        <title>Draft genome of the mountain pine beetle, Dendroctonus ponderosae Hopkins, a major forest pest.</title>
        <authorList>
            <person name="Keeling C.I."/>
            <person name="Yuen M.M."/>
            <person name="Liao N.Y."/>
            <person name="Docking T.R."/>
            <person name="Chan S.K."/>
            <person name="Taylor G.A."/>
            <person name="Palmquist D.L."/>
            <person name="Jackman S.D."/>
            <person name="Nguyen A."/>
            <person name="Li M."/>
            <person name="Henderson H."/>
            <person name="Janes J.K."/>
            <person name="Zhao Y."/>
            <person name="Pandoh P."/>
            <person name="Moore R."/>
            <person name="Sperling F.A."/>
            <person name="Huber D.P."/>
            <person name="Birol I."/>
            <person name="Jones S.J."/>
            <person name="Bohlmann J."/>
        </authorList>
    </citation>
    <scope>NUCLEOTIDE SEQUENCE</scope>
</reference>
<dbReference type="HOGENOM" id="CLU_2388467_0_0_1"/>
<protein>
    <submittedName>
        <fullName evidence="1">Uncharacterized protein</fullName>
    </submittedName>
</protein>
<organism evidence="1">
    <name type="scientific">Dendroctonus ponderosae</name>
    <name type="common">Mountain pine beetle</name>
    <dbReference type="NCBI Taxonomy" id="77166"/>
    <lineage>
        <taxon>Eukaryota</taxon>
        <taxon>Metazoa</taxon>
        <taxon>Ecdysozoa</taxon>
        <taxon>Arthropoda</taxon>
        <taxon>Hexapoda</taxon>
        <taxon>Insecta</taxon>
        <taxon>Pterygota</taxon>
        <taxon>Neoptera</taxon>
        <taxon>Endopterygota</taxon>
        <taxon>Coleoptera</taxon>
        <taxon>Polyphaga</taxon>
        <taxon>Cucujiformia</taxon>
        <taxon>Curculionidae</taxon>
        <taxon>Scolytinae</taxon>
        <taxon>Dendroctonus</taxon>
    </lineage>
</organism>
<name>N6UHC0_DENPD</name>
<dbReference type="OrthoDB" id="1925875at2759"/>
<gene>
    <name evidence="1" type="ORF">YQE_02478</name>
</gene>
<dbReference type="AlphaFoldDB" id="N6UHC0"/>
<dbReference type="EMBL" id="KB740193">
    <property type="protein sequence ID" value="ENN81110.1"/>
    <property type="molecule type" value="Genomic_DNA"/>
</dbReference>
<feature type="non-terminal residue" evidence="1">
    <location>
        <position position="1"/>
    </location>
</feature>
<accession>N6UHC0</accession>